<dbReference type="EMBL" id="AMCI01002884">
    <property type="protein sequence ID" value="EJX01608.1"/>
    <property type="molecule type" value="Genomic_DNA"/>
</dbReference>
<gene>
    <name evidence="1" type="ORF">EVA_10285</name>
</gene>
<dbReference type="AlphaFoldDB" id="J9GI61"/>
<evidence type="ECO:0000313" key="1">
    <source>
        <dbReference type="EMBL" id="EJX01608.1"/>
    </source>
</evidence>
<name>J9GI61_9ZZZZ</name>
<sequence length="47" mass="5249">MSLESPKCSIVEHPSASPLQIKARWLSDLEEGIWSVPARERVGSKRS</sequence>
<proteinExistence type="predicted"/>
<comment type="caution">
    <text evidence="1">The sequence shown here is derived from an EMBL/GenBank/DDBJ whole genome shotgun (WGS) entry which is preliminary data.</text>
</comment>
<accession>J9GI61</accession>
<reference evidence="1" key="1">
    <citation type="journal article" date="2012" name="PLoS ONE">
        <title>Gene sets for utilization of primary and secondary nutrition supplies in the distal gut of endangered iberian lynx.</title>
        <authorList>
            <person name="Alcaide M."/>
            <person name="Messina E."/>
            <person name="Richter M."/>
            <person name="Bargiela R."/>
            <person name="Peplies J."/>
            <person name="Huws S.A."/>
            <person name="Newbold C.J."/>
            <person name="Golyshin P.N."/>
            <person name="Simon M.A."/>
            <person name="Lopez G."/>
            <person name="Yakimov M.M."/>
            <person name="Ferrer M."/>
        </authorList>
    </citation>
    <scope>NUCLEOTIDE SEQUENCE</scope>
</reference>
<organism evidence="1">
    <name type="scientific">gut metagenome</name>
    <dbReference type="NCBI Taxonomy" id="749906"/>
    <lineage>
        <taxon>unclassified sequences</taxon>
        <taxon>metagenomes</taxon>
        <taxon>organismal metagenomes</taxon>
    </lineage>
</organism>
<protein>
    <submittedName>
        <fullName evidence="1">Uncharacterized protein</fullName>
    </submittedName>
</protein>